<dbReference type="InterPro" id="IPR050223">
    <property type="entry name" value="D-isomer_2-hydroxyacid_DH"/>
</dbReference>
<keyword evidence="1" id="KW-0560">Oxidoreductase</keyword>
<sequence>MIDSLPNLEIVSTYSVGLDKIDLKKCREKGIRVANTPDVLTDDVADLAIALALAVFRKIPQSDGYVKNGLWKHSDYPLTTK</sequence>
<evidence type="ECO:0000256" key="1">
    <source>
        <dbReference type="ARBA" id="ARBA00023002"/>
    </source>
</evidence>
<proteinExistence type="predicted"/>
<name>A0A392QJI4_9FABA</name>
<keyword evidence="3" id="KW-0670">Pyruvate</keyword>
<dbReference type="GO" id="GO:0005829">
    <property type="term" value="C:cytosol"/>
    <property type="evidence" value="ECO:0007669"/>
    <property type="project" value="TreeGrafter"/>
</dbReference>
<reference evidence="3 4" key="1">
    <citation type="journal article" date="2018" name="Front. Plant Sci.">
        <title>Red Clover (Trifolium pratense) and Zigzag Clover (T. medium) - A Picture of Genomic Similarities and Differences.</title>
        <authorList>
            <person name="Dluhosova J."/>
            <person name="Istvanek J."/>
            <person name="Nedelnik J."/>
            <person name="Repkova J."/>
        </authorList>
    </citation>
    <scope>NUCLEOTIDE SEQUENCE [LARGE SCALE GENOMIC DNA]</scope>
    <source>
        <strain evidence="4">cv. 10/8</strain>
        <tissue evidence="3">Leaf</tissue>
    </source>
</reference>
<dbReference type="GO" id="GO:0051287">
    <property type="term" value="F:NAD binding"/>
    <property type="evidence" value="ECO:0007669"/>
    <property type="project" value="InterPro"/>
</dbReference>
<dbReference type="AlphaFoldDB" id="A0A392QJI4"/>
<evidence type="ECO:0000259" key="2">
    <source>
        <dbReference type="Pfam" id="PF00389"/>
    </source>
</evidence>
<accession>A0A392QJI4</accession>
<dbReference type="Pfam" id="PF00389">
    <property type="entry name" value="2-Hacid_dh"/>
    <property type="match status" value="1"/>
</dbReference>
<feature type="domain" description="D-isomer specific 2-hydroxyacid dehydrogenase catalytic" evidence="2">
    <location>
        <begin position="1"/>
        <end position="48"/>
    </location>
</feature>
<dbReference type="InterPro" id="IPR006139">
    <property type="entry name" value="D-isomer_2_OHA_DH_cat_dom"/>
</dbReference>
<dbReference type="Gene3D" id="3.40.50.720">
    <property type="entry name" value="NAD(P)-binding Rossmann-like Domain"/>
    <property type="match status" value="2"/>
</dbReference>
<evidence type="ECO:0000313" key="4">
    <source>
        <dbReference type="Proteomes" id="UP000265520"/>
    </source>
</evidence>
<dbReference type="GO" id="GO:0030267">
    <property type="term" value="F:glyoxylate reductase (NADPH) activity"/>
    <property type="evidence" value="ECO:0007669"/>
    <property type="project" value="TreeGrafter"/>
</dbReference>
<dbReference type="GO" id="GO:0016618">
    <property type="term" value="F:hydroxypyruvate reductase [NAD(P)H] activity"/>
    <property type="evidence" value="ECO:0007669"/>
    <property type="project" value="TreeGrafter"/>
</dbReference>
<feature type="non-terminal residue" evidence="3">
    <location>
        <position position="81"/>
    </location>
</feature>
<evidence type="ECO:0000313" key="3">
    <source>
        <dbReference type="EMBL" id="MCI24054.1"/>
    </source>
</evidence>
<dbReference type="PANTHER" id="PTHR10996">
    <property type="entry name" value="2-HYDROXYACID DEHYDROGENASE-RELATED"/>
    <property type="match status" value="1"/>
</dbReference>
<keyword evidence="4" id="KW-1185">Reference proteome</keyword>
<dbReference type="SUPFAM" id="SSF52283">
    <property type="entry name" value="Formate/glycerate dehydrogenase catalytic domain-like"/>
    <property type="match status" value="1"/>
</dbReference>
<comment type="caution">
    <text evidence="3">The sequence shown here is derived from an EMBL/GenBank/DDBJ whole genome shotgun (WGS) entry which is preliminary data.</text>
</comment>
<dbReference type="PANTHER" id="PTHR10996:SF235">
    <property type="entry name" value="GLYOXYLATE_HYDROXYPYRUVATE REDUCTASE A HPR2-LIKE"/>
    <property type="match status" value="1"/>
</dbReference>
<protein>
    <submittedName>
        <fullName evidence="3">Glyoxylate/hydroxypyruvate reductase A HPR2-like</fullName>
    </submittedName>
</protein>
<dbReference type="EMBL" id="LXQA010139348">
    <property type="protein sequence ID" value="MCI24054.1"/>
    <property type="molecule type" value="Genomic_DNA"/>
</dbReference>
<dbReference type="Proteomes" id="UP000265520">
    <property type="component" value="Unassembled WGS sequence"/>
</dbReference>
<organism evidence="3 4">
    <name type="scientific">Trifolium medium</name>
    <dbReference type="NCBI Taxonomy" id="97028"/>
    <lineage>
        <taxon>Eukaryota</taxon>
        <taxon>Viridiplantae</taxon>
        <taxon>Streptophyta</taxon>
        <taxon>Embryophyta</taxon>
        <taxon>Tracheophyta</taxon>
        <taxon>Spermatophyta</taxon>
        <taxon>Magnoliopsida</taxon>
        <taxon>eudicotyledons</taxon>
        <taxon>Gunneridae</taxon>
        <taxon>Pentapetalae</taxon>
        <taxon>rosids</taxon>
        <taxon>fabids</taxon>
        <taxon>Fabales</taxon>
        <taxon>Fabaceae</taxon>
        <taxon>Papilionoideae</taxon>
        <taxon>50 kb inversion clade</taxon>
        <taxon>NPAAA clade</taxon>
        <taxon>Hologalegina</taxon>
        <taxon>IRL clade</taxon>
        <taxon>Trifolieae</taxon>
        <taxon>Trifolium</taxon>
    </lineage>
</organism>